<keyword evidence="6 8" id="KW-0408">Iron</keyword>
<keyword evidence="9" id="KW-0472">Membrane</keyword>
<keyword evidence="4 8" id="KW-0479">Metal-binding</keyword>
<gene>
    <name evidence="10" type="ORF">GQ26_0032430</name>
</gene>
<dbReference type="Gene3D" id="1.10.630.10">
    <property type="entry name" value="Cytochrome P450"/>
    <property type="match status" value="1"/>
</dbReference>
<protein>
    <submittedName>
        <fullName evidence="10">Cytochrome P450</fullName>
    </submittedName>
</protein>
<keyword evidence="9" id="KW-1133">Transmembrane helix</keyword>
<feature type="transmembrane region" description="Helical" evidence="9">
    <location>
        <begin position="20"/>
        <end position="41"/>
    </location>
</feature>
<dbReference type="CDD" id="cd00302">
    <property type="entry name" value="cytochrome_P450"/>
    <property type="match status" value="1"/>
</dbReference>
<dbReference type="GO" id="GO:0016705">
    <property type="term" value="F:oxidoreductase activity, acting on paired donors, with incorporation or reduction of molecular oxygen"/>
    <property type="evidence" value="ECO:0007669"/>
    <property type="project" value="InterPro"/>
</dbReference>
<evidence type="ECO:0000256" key="4">
    <source>
        <dbReference type="ARBA" id="ARBA00022723"/>
    </source>
</evidence>
<dbReference type="HOGENOM" id="CLU_033574_2_0_1"/>
<dbReference type="PANTHER" id="PTHR24304">
    <property type="entry name" value="CYTOCHROME P450 FAMILY 7"/>
    <property type="match status" value="1"/>
</dbReference>
<evidence type="ECO:0000256" key="6">
    <source>
        <dbReference type="ARBA" id="ARBA00023004"/>
    </source>
</evidence>
<dbReference type="GO" id="GO:0004497">
    <property type="term" value="F:monooxygenase activity"/>
    <property type="evidence" value="ECO:0007669"/>
    <property type="project" value="UniProtKB-KW"/>
</dbReference>
<evidence type="ECO:0000256" key="5">
    <source>
        <dbReference type="ARBA" id="ARBA00023002"/>
    </source>
</evidence>
<dbReference type="PANTHER" id="PTHR24304:SF2">
    <property type="entry name" value="24-HYDROXYCHOLESTEROL 7-ALPHA-HYDROXYLASE"/>
    <property type="match status" value="1"/>
</dbReference>
<dbReference type="GO" id="GO:0020037">
    <property type="term" value="F:heme binding"/>
    <property type="evidence" value="ECO:0007669"/>
    <property type="project" value="InterPro"/>
</dbReference>
<accession>A0A093VQR7</accession>
<evidence type="ECO:0000256" key="8">
    <source>
        <dbReference type="PIRSR" id="PIRSR602403-1"/>
    </source>
</evidence>
<keyword evidence="3 8" id="KW-0349">Heme</keyword>
<dbReference type="EMBL" id="JPOX01000003">
    <property type="protein sequence ID" value="KFX52354.1"/>
    <property type="molecule type" value="Genomic_DNA"/>
</dbReference>
<keyword evidence="7" id="KW-0503">Monooxygenase</keyword>
<evidence type="ECO:0000313" key="10">
    <source>
        <dbReference type="EMBL" id="KFX52354.1"/>
    </source>
</evidence>
<reference evidence="10" key="1">
    <citation type="journal article" date="2014" name="PLoS Genet.">
        <title>Signature Gene Expression Reveals Novel Clues to the Molecular Mechanisms of Dimorphic Transition in Penicillium marneffei.</title>
        <authorList>
            <person name="Yang E."/>
            <person name="Wang G."/>
            <person name="Cai J."/>
            <person name="Woo P.C."/>
            <person name="Lau S.K."/>
            <person name="Yuen K.-Y."/>
            <person name="Chow W.-N."/>
            <person name="Lin X."/>
        </authorList>
    </citation>
    <scope>NUCLEOTIDE SEQUENCE [LARGE SCALE GENOMIC DNA]</scope>
    <source>
        <strain evidence="10">PM1</strain>
    </source>
</reference>
<dbReference type="InterPro" id="IPR050529">
    <property type="entry name" value="CYP450_sterol_14alpha_dmase"/>
</dbReference>
<evidence type="ECO:0000256" key="1">
    <source>
        <dbReference type="ARBA" id="ARBA00001971"/>
    </source>
</evidence>
<name>A0A093VQR7_TALMA</name>
<dbReference type="eggNOG" id="KOG0158">
    <property type="taxonomic scope" value="Eukaryota"/>
</dbReference>
<sequence length="518" mass="58376">MNVTLPTRMVSLDPEFYQSPVTIGLGTILAAILSLFAFVSYTPRVDKRVPKFTSDTYPFIGAANFMWRKGQFLKDSFKESKTGHFSFWVGKKHVVGVSGEAGRKAFLEGPGLDFVQGSGLRGVGLRKLTPIPEIFKPNFHNGRSYFLRRLIDMQKSEVLRNHLARLTSDTRKIFQSALAKDTTGVTNPAITCARIVYTHDMLLFCCQEIADDTKIFEELFEMYNTMQAASSFKAVFFPWIPSTDTRKRAERLKYLQDLFDPVVERRMRGITPRQEDGLQFMIDSGDKKANIADFFVSIIFIAPTNSRILMGQMLHNMASHQEWQEKVHAEIKAAAKAHAKNPNAPLVEQLDSLPLDVWETSFPTLDICFKEAIRMWVVFSMMRKNIGSTPIELPGSNEVIPAGSYAIYNTAEIHLNPELYPEPTKYKPERWLPGNDYYKKVTYGSNVALLSVLGWGDGRHPCPGKRWAKLQSTITVAYALAGWKWMSIDDGIANKSSSDGGHGTVLSGKLLKFVSRDE</sequence>
<feature type="binding site" description="axial binding residue" evidence="8">
    <location>
        <position position="462"/>
    </location>
    <ligand>
        <name>heme</name>
        <dbReference type="ChEBI" id="CHEBI:30413"/>
    </ligand>
    <ligandPart>
        <name>Fe</name>
        <dbReference type="ChEBI" id="CHEBI:18248"/>
    </ligandPart>
</feature>
<evidence type="ECO:0000256" key="3">
    <source>
        <dbReference type="ARBA" id="ARBA00022617"/>
    </source>
</evidence>
<organism evidence="10">
    <name type="scientific">Talaromyces marneffei PM1</name>
    <dbReference type="NCBI Taxonomy" id="1077442"/>
    <lineage>
        <taxon>Eukaryota</taxon>
        <taxon>Fungi</taxon>
        <taxon>Dikarya</taxon>
        <taxon>Ascomycota</taxon>
        <taxon>Pezizomycotina</taxon>
        <taxon>Eurotiomycetes</taxon>
        <taxon>Eurotiomycetidae</taxon>
        <taxon>Eurotiales</taxon>
        <taxon>Trichocomaceae</taxon>
        <taxon>Talaromyces</taxon>
        <taxon>Talaromyces sect. Talaromyces</taxon>
    </lineage>
</organism>
<dbReference type="Pfam" id="PF00067">
    <property type="entry name" value="p450"/>
    <property type="match status" value="1"/>
</dbReference>
<comment type="caution">
    <text evidence="10">The sequence shown here is derived from an EMBL/GenBank/DDBJ whole genome shotgun (WGS) entry which is preliminary data.</text>
</comment>
<dbReference type="InterPro" id="IPR002403">
    <property type="entry name" value="Cyt_P450_E_grp-IV"/>
</dbReference>
<proteinExistence type="inferred from homology"/>
<dbReference type="GO" id="GO:0005506">
    <property type="term" value="F:iron ion binding"/>
    <property type="evidence" value="ECO:0007669"/>
    <property type="project" value="InterPro"/>
</dbReference>
<keyword evidence="9" id="KW-0812">Transmembrane</keyword>
<dbReference type="InterPro" id="IPR001128">
    <property type="entry name" value="Cyt_P450"/>
</dbReference>
<comment type="cofactor">
    <cofactor evidence="1 8">
        <name>heme</name>
        <dbReference type="ChEBI" id="CHEBI:30413"/>
    </cofactor>
</comment>
<keyword evidence="5" id="KW-0560">Oxidoreductase</keyword>
<dbReference type="InterPro" id="IPR036396">
    <property type="entry name" value="Cyt_P450_sf"/>
</dbReference>
<evidence type="ECO:0000256" key="2">
    <source>
        <dbReference type="ARBA" id="ARBA00010617"/>
    </source>
</evidence>
<evidence type="ECO:0000256" key="7">
    <source>
        <dbReference type="ARBA" id="ARBA00023033"/>
    </source>
</evidence>
<dbReference type="AlphaFoldDB" id="A0A093VQR7"/>
<dbReference type="PRINTS" id="PR00465">
    <property type="entry name" value="EP450IV"/>
</dbReference>
<comment type="similarity">
    <text evidence="2">Belongs to the cytochrome P450 family.</text>
</comment>
<evidence type="ECO:0000256" key="9">
    <source>
        <dbReference type="SAM" id="Phobius"/>
    </source>
</evidence>
<dbReference type="SUPFAM" id="SSF48264">
    <property type="entry name" value="Cytochrome P450"/>
    <property type="match status" value="1"/>
</dbReference>